<evidence type="ECO:0000313" key="11">
    <source>
        <dbReference type="EMBL" id="NJP01989.1"/>
    </source>
</evidence>
<dbReference type="InterPro" id="IPR006143">
    <property type="entry name" value="RND_pump_MFP"/>
</dbReference>
<dbReference type="Gene3D" id="2.40.30.170">
    <property type="match status" value="1"/>
</dbReference>
<protein>
    <submittedName>
        <fullName evidence="11">Efflux RND transporter periplasmic adaptor subunit</fullName>
    </submittedName>
</protein>
<dbReference type="InterPro" id="IPR058625">
    <property type="entry name" value="MdtA-like_BSH"/>
</dbReference>
<gene>
    <name evidence="11" type="ORF">HBH25_14150</name>
</gene>
<evidence type="ECO:0000259" key="10">
    <source>
        <dbReference type="Pfam" id="PF25944"/>
    </source>
</evidence>
<evidence type="ECO:0000259" key="9">
    <source>
        <dbReference type="Pfam" id="PF25917"/>
    </source>
</evidence>
<dbReference type="Proteomes" id="UP000746535">
    <property type="component" value="Unassembled WGS sequence"/>
</dbReference>
<feature type="domain" description="Multidrug resistance protein MdtA-like alpha-helical hairpin" evidence="8">
    <location>
        <begin position="107"/>
        <end position="176"/>
    </location>
</feature>
<comment type="subcellular location">
    <subcellularLocation>
        <location evidence="1">Cell inner membrane</location>
    </subcellularLocation>
    <subcellularLocation>
        <location evidence="2">Membrane</location>
        <topology evidence="2">Lipid-anchor</topology>
    </subcellularLocation>
</comment>
<comment type="caution">
    <text evidence="11">The sequence shown here is derived from an EMBL/GenBank/DDBJ whole genome shotgun (WGS) entry which is preliminary data.</text>
</comment>
<feature type="domain" description="Multidrug resistance protein MdtA-like barrel-sandwich hybrid" evidence="9">
    <location>
        <begin position="67"/>
        <end position="208"/>
    </location>
</feature>
<keyword evidence="5" id="KW-0997">Cell inner membrane</keyword>
<dbReference type="PANTHER" id="PTHR30469:SF12">
    <property type="entry name" value="MULTIDRUG RESISTANCE PROTEIN MDTA"/>
    <property type="match status" value="1"/>
</dbReference>
<evidence type="ECO:0000256" key="2">
    <source>
        <dbReference type="ARBA" id="ARBA00004635"/>
    </source>
</evidence>
<dbReference type="Pfam" id="PF25917">
    <property type="entry name" value="BSH_RND"/>
    <property type="match status" value="1"/>
</dbReference>
<dbReference type="PANTHER" id="PTHR30469">
    <property type="entry name" value="MULTIDRUG RESISTANCE PROTEIN MDTA"/>
    <property type="match status" value="1"/>
</dbReference>
<evidence type="ECO:0000256" key="4">
    <source>
        <dbReference type="ARBA" id="ARBA00022475"/>
    </source>
</evidence>
<evidence type="ECO:0000313" key="12">
    <source>
        <dbReference type="Proteomes" id="UP000746535"/>
    </source>
</evidence>
<evidence type="ECO:0000256" key="5">
    <source>
        <dbReference type="ARBA" id="ARBA00022519"/>
    </source>
</evidence>
<comment type="similarity">
    <text evidence="3">Belongs to the membrane fusion protein (MFP) (TC 8.A.1) family.</text>
</comment>
<dbReference type="PROSITE" id="PS51257">
    <property type="entry name" value="PROKAR_LIPOPROTEIN"/>
    <property type="match status" value="1"/>
</dbReference>
<feature type="domain" description="Multidrug resistance protein MdtA-like beta-barrel" evidence="10">
    <location>
        <begin position="213"/>
        <end position="298"/>
    </location>
</feature>
<dbReference type="Pfam" id="PF25876">
    <property type="entry name" value="HH_MFP_RND"/>
    <property type="match status" value="1"/>
</dbReference>
<dbReference type="SUPFAM" id="SSF111369">
    <property type="entry name" value="HlyD-like secretion proteins"/>
    <property type="match status" value="1"/>
</dbReference>
<dbReference type="Pfam" id="PF25944">
    <property type="entry name" value="Beta-barrel_RND"/>
    <property type="match status" value="1"/>
</dbReference>
<dbReference type="EMBL" id="JAAVJI010000008">
    <property type="protein sequence ID" value="NJP01989.1"/>
    <property type="molecule type" value="Genomic_DNA"/>
</dbReference>
<organism evidence="11 12">
    <name type="scientific">Pseudomonas quercus</name>
    <dbReference type="NCBI Taxonomy" id="2722792"/>
    <lineage>
        <taxon>Bacteria</taxon>
        <taxon>Pseudomonadati</taxon>
        <taxon>Pseudomonadota</taxon>
        <taxon>Gammaproteobacteria</taxon>
        <taxon>Pseudomonadales</taxon>
        <taxon>Pseudomonadaceae</taxon>
        <taxon>Pseudomonas</taxon>
    </lineage>
</organism>
<dbReference type="InterPro" id="IPR058626">
    <property type="entry name" value="MdtA-like_b-barrel"/>
</dbReference>
<evidence type="ECO:0000259" key="8">
    <source>
        <dbReference type="Pfam" id="PF25876"/>
    </source>
</evidence>
<dbReference type="NCBIfam" id="TIGR01730">
    <property type="entry name" value="RND_mfp"/>
    <property type="match status" value="1"/>
</dbReference>
<evidence type="ECO:0000256" key="6">
    <source>
        <dbReference type="ARBA" id="ARBA00023054"/>
    </source>
</evidence>
<dbReference type="Gene3D" id="2.40.50.100">
    <property type="match status" value="1"/>
</dbReference>
<accession>A0ABX0YI24</accession>
<sequence>MQKPVRLFIACLVLVLVACLAWWFSNRQPSAPIQIMPSRVPVKVIRVERQDVPELLSAIGTVAPVQSVTLRAQVDGILTHVWVKEGQFVDKGQLLASIDDRAVRASLDQALAMAGQTRARLKAAASDLKRYTNLADDRSITRQQLDQQQALYDQLQATQLGDEAAVAAARVQVSYTQIHSPLAGRVGIRAVDEGNLLRVSDATGLFTVTRLDPITVEFALPQAELPVLQRLLKAPEQAPVTAYAGGDLQSGVALGQGQLSLIDNQVSSTTGTVKAKAQFPNPDQALWPGQLVNVRLQTQVQRGALVVPNGVVQRSLDGTYVYRLQGTAVESVPVAVVYETAALSVITGVAEGDTLVSDGQSRLRPGTQVEVLQPKPTAGIAP</sequence>
<name>A0ABX0YI24_9PSED</name>
<dbReference type="RefSeq" id="WP_168084563.1">
    <property type="nucleotide sequence ID" value="NZ_JAAVJI010000008.1"/>
</dbReference>
<dbReference type="InterPro" id="IPR058624">
    <property type="entry name" value="MdtA-like_HH"/>
</dbReference>
<evidence type="ECO:0000256" key="7">
    <source>
        <dbReference type="ARBA" id="ARBA00023136"/>
    </source>
</evidence>
<evidence type="ECO:0000256" key="3">
    <source>
        <dbReference type="ARBA" id="ARBA00009477"/>
    </source>
</evidence>
<keyword evidence="4" id="KW-1003">Cell membrane</keyword>
<keyword evidence="12" id="KW-1185">Reference proteome</keyword>
<keyword evidence="7" id="KW-0472">Membrane</keyword>
<proteinExistence type="inferred from homology"/>
<evidence type="ECO:0000256" key="1">
    <source>
        <dbReference type="ARBA" id="ARBA00004533"/>
    </source>
</evidence>
<dbReference type="Gene3D" id="2.40.420.20">
    <property type="match status" value="1"/>
</dbReference>
<keyword evidence="6" id="KW-0175">Coiled coil</keyword>
<dbReference type="Gene3D" id="1.10.287.470">
    <property type="entry name" value="Helix hairpin bin"/>
    <property type="match status" value="1"/>
</dbReference>
<reference evidence="11 12" key="1">
    <citation type="submission" date="2020-03" db="EMBL/GenBank/DDBJ databases">
        <authorList>
            <person name="Wang L."/>
            <person name="He N."/>
            <person name="Li Y."/>
            <person name="Fang Y."/>
            <person name="Zhang F."/>
        </authorList>
    </citation>
    <scope>NUCLEOTIDE SEQUENCE [LARGE SCALE GENOMIC DNA]</scope>
    <source>
        <strain evidence="12">hsmgli-8</strain>
    </source>
</reference>